<reference evidence="1 2" key="1">
    <citation type="submission" date="2020-08" db="EMBL/GenBank/DDBJ databases">
        <title>A Genomic Blueprint of the Chicken Gut Microbiome.</title>
        <authorList>
            <person name="Gilroy R."/>
            <person name="Ravi A."/>
            <person name="Getino M."/>
            <person name="Pursley I."/>
            <person name="Horton D.L."/>
            <person name="Alikhan N.-F."/>
            <person name="Baker D."/>
            <person name="Gharbi K."/>
            <person name="Hall N."/>
            <person name="Watson M."/>
            <person name="Adriaenssens E.M."/>
            <person name="Foster-Nyarko E."/>
            <person name="Jarju S."/>
            <person name="Secka A."/>
            <person name="Antonio M."/>
            <person name="Oren A."/>
            <person name="Chaudhuri R."/>
            <person name="La Ragione R.M."/>
            <person name="Hildebrand F."/>
            <person name="Pallen M.J."/>
        </authorList>
    </citation>
    <scope>NUCLEOTIDE SEQUENCE [LARGE SCALE GENOMIC DNA]</scope>
    <source>
        <strain evidence="1 2">Sa5YUA1</strain>
    </source>
</reference>
<gene>
    <name evidence="1" type="ORF">H9655_18315</name>
</gene>
<dbReference type="RefSeq" id="WP_191816699.1">
    <property type="nucleotide sequence ID" value="NZ_JACSQT010000011.1"/>
</dbReference>
<keyword evidence="1" id="KW-0418">Kinase</keyword>
<dbReference type="Gene3D" id="1.10.510.10">
    <property type="entry name" value="Transferase(Phosphotransferase) domain 1"/>
    <property type="match status" value="1"/>
</dbReference>
<protein>
    <submittedName>
        <fullName evidence="1">Protein kinase family protein</fullName>
    </submittedName>
</protein>
<evidence type="ECO:0000313" key="2">
    <source>
        <dbReference type="Proteomes" id="UP000657931"/>
    </source>
</evidence>
<keyword evidence="1" id="KW-0808">Transferase</keyword>
<comment type="caution">
    <text evidence="1">The sequence shown here is derived from an EMBL/GenBank/DDBJ whole genome shotgun (WGS) entry which is preliminary data.</text>
</comment>
<accession>A0ABR8QTY4</accession>
<dbReference type="PANTHER" id="PTHR37171">
    <property type="entry name" value="SERINE/THREONINE-PROTEIN KINASE YRZF-RELATED"/>
    <property type="match status" value="1"/>
</dbReference>
<dbReference type="InterPro" id="IPR011009">
    <property type="entry name" value="Kinase-like_dom_sf"/>
</dbReference>
<dbReference type="SUPFAM" id="SSF56112">
    <property type="entry name" value="Protein kinase-like (PK-like)"/>
    <property type="match status" value="1"/>
</dbReference>
<name>A0ABR8QTY4_9BACI</name>
<dbReference type="PANTHER" id="PTHR37171:SF1">
    <property type="entry name" value="SERINE_THREONINE-PROTEIN KINASE YRZF-RELATED"/>
    <property type="match status" value="1"/>
</dbReference>
<sequence length="216" mass="25017">MEFNQLASSVVIELVEGRPSLKSYSDQLELIGVGRSAFVFKITKQAIAIKVYFPQMEDIAKVEAANYQRIQGNPYYPHLYDYGDAYIVIDYIEGFTLFQCLEKGIHIKAEHIESVQLALRSATEAGLKPSDIHLRNIMIDRNGNIKLIDIARFDSKNADKQWTDLQNAYYRYYTNKWFPKKIPTVILNFIADIYKKRFLPLSVRKVIFQDKNGIHV</sequence>
<dbReference type="InterPro" id="IPR052396">
    <property type="entry name" value="Meiotic_Drive_Suppr_Kinase"/>
</dbReference>
<proteinExistence type="predicted"/>
<evidence type="ECO:0000313" key="1">
    <source>
        <dbReference type="EMBL" id="MBD7938995.1"/>
    </source>
</evidence>
<dbReference type="GO" id="GO:0016301">
    <property type="term" value="F:kinase activity"/>
    <property type="evidence" value="ECO:0007669"/>
    <property type="project" value="UniProtKB-KW"/>
</dbReference>
<dbReference type="EMBL" id="JACSQT010000011">
    <property type="protein sequence ID" value="MBD7938995.1"/>
    <property type="molecule type" value="Genomic_DNA"/>
</dbReference>
<dbReference type="Proteomes" id="UP000657931">
    <property type="component" value="Unassembled WGS sequence"/>
</dbReference>
<organism evidence="1 2">
    <name type="scientific">Cytobacillus stercorigallinarum</name>
    <dbReference type="NCBI Taxonomy" id="2762240"/>
    <lineage>
        <taxon>Bacteria</taxon>
        <taxon>Bacillati</taxon>
        <taxon>Bacillota</taxon>
        <taxon>Bacilli</taxon>
        <taxon>Bacillales</taxon>
        <taxon>Bacillaceae</taxon>
        <taxon>Cytobacillus</taxon>
    </lineage>
</organism>
<keyword evidence="2" id="KW-1185">Reference proteome</keyword>